<sequence>MTIKEDRKNIDILWSKYKYVVMERSYKEYKEISKNIGLNNYTYKEFNEKLNKVIKEAPMKSQVINTVHHIWGYFKKVATEEEKTCLFEMIKEFEENRKDLTEIKKLLKEYAIKYESKYLLHSYYFDYN</sequence>
<keyword evidence="3" id="KW-1185">Reference proteome</keyword>
<dbReference type="Pfam" id="PF08349">
    <property type="entry name" value="DUF1722"/>
    <property type="match status" value="1"/>
</dbReference>
<gene>
    <name evidence="2" type="ORF">G3M99_10230</name>
</gene>
<accession>A0A6M0H6L7</accession>
<dbReference type="Proteomes" id="UP000481872">
    <property type="component" value="Unassembled WGS sequence"/>
</dbReference>
<dbReference type="RefSeq" id="WP_199870088.1">
    <property type="nucleotide sequence ID" value="NZ_JAAGPU010000017.1"/>
</dbReference>
<evidence type="ECO:0000259" key="1">
    <source>
        <dbReference type="Pfam" id="PF08349"/>
    </source>
</evidence>
<evidence type="ECO:0000313" key="2">
    <source>
        <dbReference type="EMBL" id="NEU05222.1"/>
    </source>
</evidence>
<dbReference type="InterPro" id="IPR013560">
    <property type="entry name" value="DUF1722"/>
</dbReference>
<name>A0A6M0H6L7_9CLOT</name>
<feature type="domain" description="DUF1722" evidence="1">
    <location>
        <begin position="18"/>
        <end position="126"/>
    </location>
</feature>
<protein>
    <submittedName>
        <fullName evidence="2">YbgA family protein</fullName>
    </submittedName>
</protein>
<reference evidence="2 3" key="1">
    <citation type="submission" date="2020-02" db="EMBL/GenBank/DDBJ databases">
        <title>Genome assembly of a novel Clostridium senegalense strain.</title>
        <authorList>
            <person name="Gupta T.B."/>
            <person name="Jauregui R."/>
            <person name="Maclean P."/>
            <person name="Nawarathana A."/>
            <person name="Brightwell G."/>
        </authorList>
    </citation>
    <scope>NUCLEOTIDE SEQUENCE [LARGE SCALE GENOMIC DNA]</scope>
    <source>
        <strain evidence="2 3">AGRFS4</strain>
    </source>
</reference>
<dbReference type="AlphaFoldDB" id="A0A6M0H6L7"/>
<proteinExistence type="predicted"/>
<comment type="caution">
    <text evidence="2">The sequence shown here is derived from an EMBL/GenBank/DDBJ whole genome shotgun (WGS) entry which is preliminary data.</text>
</comment>
<organism evidence="2 3">
    <name type="scientific">Clostridium senegalense</name>
    <dbReference type="NCBI Taxonomy" id="1465809"/>
    <lineage>
        <taxon>Bacteria</taxon>
        <taxon>Bacillati</taxon>
        <taxon>Bacillota</taxon>
        <taxon>Clostridia</taxon>
        <taxon>Eubacteriales</taxon>
        <taxon>Clostridiaceae</taxon>
        <taxon>Clostridium</taxon>
    </lineage>
</organism>
<evidence type="ECO:0000313" key="3">
    <source>
        <dbReference type="Proteomes" id="UP000481872"/>
    </source>
</evidence>
<dbReference type="EMBL" id="JAAGPU010000017">
    <property type="protein sequence ID" value="NEU05222.1"/>
    <property type="molecule type" value="Genomic_DNA"/>
</dbReference>